<reference evidence="5 6" key="1">
    <citation type="submission" date="2024-10" db="EMBL/GenBank/DDBJ databases">
        <authorList>
            <person name="Ratan Roy A."/>
            <person name="Morales Sandoval P.H."/>
            <person name="De Los Santos Villalobos S."/>
            <person name="Chakraborty S."/>
            <person name="Mukherjee J."/>
        </authorList>
    </citation>
    <scope>NUCLEOTIDE SEQUENCE [LARGE SCALE GENOMIC DNA]</scope>
    <source>
        <strain evidence="5 6">S1</strain>
    </source>
</reference>
<keyword evidence="6" id="KW-1185">Reference proteome</keyword>
<dbReference type="Proteomes" id="UP001600165">
    <property type="component" value="Unassembled WGS sequence"/>
</dbReference>
<organism evidence="5 6">
    <name type="scientific">Almyronema epifaneia S1</name>
    <dbReference type="NCBI Taxonomy" id="2991925"/>
    <lineage>
        <taxon>Bacteria</taxon>
        <taxon>Bacillati</taxon>
        <taxon>Cyanobacteriota</taxon>
        <taxon>Cyanophyceae</taxon>
        <taxon>Nodosilineales</taxon>
        <taxon>Nodosilineaceae</taxon>
        <taxon>Almyronema</taxon>
        <taxon>Almyronema epifaneia</taxon>
    </lineage>
</organism>
<dbReference type="PROSITE" id="PS51462">
    <property type="entry name" value="NUDIX"/>
    <property type="match status" value="1"/>
</dbReference>
<evidence type="ECO:0000256" key="2">
    <source>
        <dbReference type="ARBA" id="ARBA00022801"/>
    </source>
</evidence>
<gene>
    <name evidence="5" type="ORF">ACFVKH_14490</name>
</gene>
<dbReference type="PANTHER" id="PTHR43736:SF1">
    <property type="entry name" value="DIHYDRONEOPTERIN TRIPHOSPHATE DIPHOSPHATASE"/>
    <property type="match status" value="1"/>
</dbReference>
<dbReference type="RefSeq" id="WP_377966268.1">
    <property type="nucleotide sequence ID" value="NZ_JBHZOL010000087.1"/>
</dbReference>
<dbReference type="EMBL" id="JBHZOL010000087">
    <property type="protein sequence ID" value="MFE4107498.1"/>
    <property type="molecule type" value="Genomic_DNA"/>
</dbReference>
<evidence type="ECO:0000313" key="5">
    <source>
        <dbReference type="EMBL" id="MFE4107498.1"/>
    </source>
</evidence>
<sequence>MSLIWRPVRVLLGLLLRRPILGTSVIPVLPTGQIVLIRRTDNGLWGLPGGIIDWGEDILTAARRELAEETGLDLLHVGRLVGIYSKPQRDPRFHSVCVALEAHVAGQPMVADPAEVIEISAFDPQRLPMRNLSHDHAQQLQDYLAGKTVLA</sequence>
<evidence type="ECO:0000313" key="6">
    <source>
        <dbReference type="Proteomes" id="UP001600165"/>
    </source>
</evidence>
<feature type="domain" description="Nudix hydrolase" evidence="4">
    <location>
        <begin position="18"/>
        <end position="144"/>
    </location>
</feature>
<protein>
    <submittedName>
        <fullName evidence="5">NUDIX domain-containing protein</fullName>
    </submittedName>
</protein>
<dbReference type="PRINTS" id="PR00502">
    <property type="entry name" value="NUDIXFAMILY"/>
</dbReference>
<keyword evidence="2 3" id="KW-0378">Hydrolase</keyword>
<comment type="similarity">
    <text evidence="1 3">Belongs to the Nudix hydrolase family.</text>
</comment>
<name>A0ABW6IH25_9CYAN</name>
<dbReference type="InterPro" id="IPR015797">
    <property type="entry name" value="NUDIX_hydrolase-like_dom_sf"/>
</dbReference>
<dbReference type="Gene3D" id="3.90.79.10">
    <property type="entry name" value="Nucleoside Triphosphate Pyrophosphohydrolase"/>
    <property type="match status" value="1"/>
</dbReference>
<dbReference type="InterPro" id="IPR020084">
    <property type="entry name" value="NUDIX_hydrolase_CS"/>
</dbReference>
<dbReference type="PANTHER" id="PTHR43736">
    <property type="entry name" value="ADP-RIBOSE PYROPHOSPHATASE"/>
    <property type="match status" value="1"/>
</dbReference>
<comment type="caution">
    <text evidence="5">The sequence shown here is derived from an EMBL/GenBank/DDBJ whole genome shotgun (WGS) entry which is preliminary data.</text>
</comment>
<dbReference type="InterPro" id="IPR000086">
    <property type="entry name" value="NUDIX_hydrolase_dom"/>
</dbReference>
<proteinExistence type="inferred from homology"/>
<evidence type="ECO:0000256" key="3">
    <source>
        <dbReference type="RuleBase" id="RU003476"/>
    </source>
</evidence>
<dbReference type="PROSITE" id="PS00893">
    <property type="entry name" value="NUDIX_BOX"/>
    <property type="match status" value="1"/>
</dbReference>
<evidence type="ECO:0000256" key="1">
    <source>
        <dbReference type="ARBA" id="ARBA00005582"/>
    </source>
</evidence>
<dbReference type="InterPro" id="IPR020476">
    <property type="entry name" value="Nudix_hydrolase"/>
</dbReference>
<evidence type="ECO:0000259" key="4">
    <source>
        <dbReference type="PROSITE" id="PS51462"/>
    </source>
</evidence>
<accession>A0ABW6IH25</accession>
<dbReference type="Pfam" id="PF00293">
    <property type="entry name" value="NUDIX"/>
    <property type="match status" value="1"/>
</dbReference>
<dbReference type="SUPFAM" id="SSF55811">
    <property type="entry name" value="Nudix"/>
    <property type="match status" value="1"/>
</dbReference>